<dbReference type="PROSITE" id="PS51257">
    <property type="entry name" value="PROKAR_LIPOPROTEIN"/>
    <property type="match status" value="1"/>
</dbReference>
<proteinExistence type="predicted"/>
<reference evidence="11" key="1">
    <citation type="submission" date="2021-02" db="EMBL/GenBank/DDBJ databases">
        <authorList>
            <person name="Nowell W R."/>
        </authorList>
    </citation>
    <scope>NUCLEOTIDE SEQUENCE</scope>
</reference>
<evidence type="ECO:0000256" key="5">
    <source>
        <dbReference type="ARBA" id="ARBA00023136"/>
    </source>
</evidence>
<evidence type="ECO:0000256" key="7">
    <source>
        <dbReference type="ARBA" id="ARBA00023224"/>
    </source>
</evidence>
<dbReference type="Proteomes" id="UP000663851">
    <property type="component" value="Unassembled WGS sequence"/>
</dbReference>
<evidence type="ECO:0000256" key="2">
    <source>
        <dbReference type="ARBA" id="ARBA00022692"/>
    </source>
</evidence>
<evidence type="ECO:0000259" key="9">
    <source>
        <dbReference type="PROSITE" id="PS50262"/>
    </source>
</evidence>
<organism evidence="11 13">
    <name type="scientific">Rotaria socialis</name>
    <dbReference type="NCBI Taxonomy" id="392032"/>
    <lineage>
        <taxon>Eukaryota</taxon>
        <taxon>Metazoa</taxon>
        <taxon>Spiralia</taxon>
        <taxon>Gnathifera</taxon>
        <taxon>Rotifera</taxon>
        <taxon>Eurotatoria</taxon>
        <taxon>Bdelloidea</taxon>
        <taxon>Philodinida</taxon>
        <taxon>Philodinidae</taxon>
        <taxon>Rotaria</taxon>
    </lineage>
</organism>
<sequence length="317" mass="36051">MSKEVSEIEIVTDAVSYYGLIIVLAFGTFGCICNFITFTASQLRKNPCAFYFLGSTLFDLLSMTFGVSTRFAADHFDSNLHSSDRVYCKLRAYLVSTIPLVSMYLVLLSSFDRCMSSSVSVRFRSFSQMKIAYRATAIAIVVSLLSCSHILYSYDLRPVCATMPGPYAMFDGIFLVVWLGIIPHGLMLTFGFTTVMNIRQTKRRTAVHWQTVGIAVFSATQSIERKKNIQLIIMMLGQTGLSSLLILTRMISYAYYILKPRATGYQRLVDKSLMSFTIILYYTNFAKSFYMYTLTSHLFRSIFMERIKSCFQTIFGQ</sequence>
<feature type="domain" description="G-protein coupled receptors family 1 profile" evidence="9">
    <location>
        <begin position="30"/>
        <end position="292"/>
    </location>
</feature>
<dbReference type="InterPro" id="IPR017452">
    <property type="entry name" value="GPCR_Rhodpsn_7TM"/>
</dbReference>
<dbReference type="GO" id="GO:0004930">
    <property type="term" value="F:G protein-coupled receptor activity"/>
    <property type="evidence" value="ECO:0007669"/>
    <property type="project" value="UniProtKB-KW"/>
</dbReference>
<feature type="transmembrane region" description="Helical" evidence="8">
    <location>
        <begin position="92"/>
        <end position="111"/>
    </location>
</feature>
<dbReference type="PROSITE" id="PS50262">
    <property type="entry name" value="G_PROTEIN_RECEP_F1_2"/>
    <property type="match status" value="1"/>
</dbReference>
<dbReference type="Proteomes" id="UP000663838">
    <property type="component" value="Unassembled WGS sequence"/>
</dbReference>
<evidence type="ECO:0000256" key="4">
    <source>
        <dbReference type="ARBA" id="ARBA00023040"/>
    </source>
</evidence>
<dbReference type="EMBL" id="CAJOBS010002237">
    <property type="protein sequence ID" value="CAF4801232.1"/>
    <property type="molecule type" value="Genomic_DNA"/>
</dbReference>
<keyword evidence="3 8" id="KW-1133">Transmembrane helix</keyword>
<evidence type="ECO:0000256" key="1">
    <source>
        <dbReference type="ARBA" id="ARBA00004141"/>
    </source>
</evidence>
<comment type="subcellular location">
    <subcellularLocation>
        <location evidence="1">Membrane</location>
        <topology evidence="1">Multi-pass membrane protein</topology>
    </subcellularLocation>
</comment>
<feature type="transmembrane region" description="Helical" evidence="8">
    <location>
        <begin position="50"/>
        <end position="72"/>
    </location>
</feature>
<name>A0A820X4T9_9BILA</name>
<dbReference type="Gene3D" id="1.20.1070.10">
    <property type="entry name" value="Rhodopsin 7-helix transmembrane proteins"/>
    <property type="match status" value="1"/>
</dbReference>
<dbReference type="GO" id="GO:0005886">
    <property type="term" value="C:plasma membrane"/>
    <property type="evidence" value="ECO:0007669"/>
    <property type="project" value="TreeGrafter"/>
</dbReference>
<keyword evidence="2 8" id="KW-0812">Transmembrane</keyword>
<feature type="transmembrane region" description="Helical" evidence="8">
    <location>
        <begin position="15"/>
        <end position="38"/>
    </location>
</feature>
<feature type="transmembrane region" description="Helical" evidence="8">
    <location>
        <begin position="172"/>
        <end position="195"/>
    </location>
</feature>
<feature type="transmembrane region" description="Helical" evidence="8">
    <location>
        <begin position="131"/>
        <end position="152"/>
    </location>
</feature>
<evidence type="ECO:0000313" key="11">
    <source>
        <dbReference type="EMBL" id="CAF4525789.1"/>
    </source>
</evidence>
<protein>
    <recommendedName>
        <fullName evidence="9">G-protein coupled receptors family 1 profile domain-containing protein</fullName>
    </recommendedName>
</protein>
<evidence type="ECO:0000313" key="13">
    <source>
        <dbReference type="Proteomes" id="UP000663862"/>
    </source>
</evidence>
<keyword evidence="4" id="KW-0297">G-protein coupled receptor</keyword>
<keyword evidence="7" id="KW-0807">Transducer</keyword>
<dbReference type="PANTHER" id="PTHR24243">
    <property type="entry name" value="G-PROTEIN COUPLED RECEPTOR"/>
    <property type="match status" value="1"/>
</dbReference>
<feature type="transmembrane region" description="Helical" evidence="8">
    <location>
        <begin position="278"/>
        <end position="299"/>
    </location>
</feature>
<accession>A0A820X4T9</accession>
<dbReference type="AlphaFoldDB" id="A0A820X4T9"/>
<evidence type="ECO:0000256" key="8">
    <source>
        <dbReference type="SAM" id="Phobius"/>
    </source>
</evidence>
<keyword evidence="5 8" id="KW-0472">Membrane</keyword>
<dbReference type="Proteomes" id="UP000663862">
    <property type="component" value="Unassembled WGS sequence"/>
</dbReference>
<dbReference type="PANTHER" id="PTHR24243:SF233">
    <property type="entry name" value="THYROTROPIN-RELEASING HORMONE RECEPTOR"/>
    <property type="match status" value="1"/>
</dbReference>
<evidence type="ECO:0000256" key="3">
    <source>
        <dbReference type="ARBA" id="ARBA00022989"/>
    </source>
</evidence>
<feature type="transmembrane region" description="Helical" evidence="8">
    <location>
        <begin position="231"/>
        <end position="258"/>
    </location>
</feature>
<evidence type="ECO:0000313" key="10">
    <source>
        <dbReference type="EMBL" id="CAF4441236.1"/>
    </source>
</evidence>
<evidence type="ECO:0000313" key="12">
    <source>
        <dbReference type="EMBL" id="CAF4801232.1"/>
    </source>
</evidence>
<dbReference type="EMBL" id="CAJOBQ010001916">
    <property type="protein sequence ID" value="CAF4525789.1"/>
    <property type="molecule type" value="Genomic_DNA"/>
</dbReference>
<gene>
    <name evidence="10" type="ORF">HFQ381_LOCUS23138</name>
    <name evidence="12" type="ORF">TOA249_LOCUS23372</name>
    <name evidence="11" type="ORF">TSG867_LOCUS22907</name>
</gene>
<keyword evidence="6" id="KW-0675">Receptor</keyword>
<comment type="caution">
    <text evidence="11">The sequence shown here is derived from an EMBL/GenBank/DDBJ whole genome shotgun (WGS) entry which is preliminary data.</text>
</comment>
<evidence type="ECO:0000256" key="6">
    <source>
        <dbReference type="ARBA" id="ARBA00023170"/>
    </source>
</evidence>
<dbReference type="SUPFAM" id="SSF81321">
    <property type="entry name" value="Family A G protein-coupled receptor-like"/>
    <property type="match status" value="1"/>
</dbReference>
<dbReference type="EMBL" id="CAJOBO010002264">
    <property type="protein sequence ID" value="CAF4441236.1"/>
    <property type="molecule type" value="Genomic_DNA"/>
</dbReference>